<dbReference type="GO" id="GO:0003684">
    <property type="term" value="F:damaged DNA binding"/>
    <property type="evidence" value="ECO:0007669"/>
    <property type="project" value="TreeGrafter"/>
</dbReference>
<accession>A0A0R3TNN4</accession>
<proteinExistence type="predicted"/>
<name>A0A0R3TNN4_RODNA</name>
<organism evidence="4">
    <name type="scientific">Rodentolepis nana</name>
    <name type="common">Dwarf tapeworm</name>
    <name type="synonym">Hymenolepis nana</name>
    <dbReference type="NCBI Taxonomy" id="102285"/>
    <lineage>
        <taxon>Eukaryota</taxon>
        <taxon>Metazoa</taxon>
        <taxon>Spiralia</taxon>
        <taxon>Lophotrochozoa</taxon>
        <taxon>Platyhelminthes</taxon>
        <taxon>Cestoda</taxon>
        <taxon>Eucestoda</taxon>
        <taxon>Cyclophyllidea</taxon>
        <taxon>Hymenolepididae</taxon>
        <taxon>Rodentolepis</taxon>
    </lineage>
</organism>
<protein>
    <submittedName>
        <fullName evidence="4">BRCT domain-containing protein</fullName>
    </submittedName>
</protein>
<dbReference type="SUPFAM" id="SSF52113">
    <property type="entry name" value="BRCT domain"/>
    <property type="match status" value="1"/>
</dbReference>
<dbReference type="Gene3D" id="3.40.50.10190">
    <property type="entry name" value="BRCT domain"/>
    <property type="match status" value="1"/>
</dbReference>
<dbReference type="InterPro" id="IPR043014">
    <property type="entry name" value="Nibrin_BRCT2_sf"/>
</dbReference>
<feature type="compositionally biased region" description="Basic and acidic residues" evidence="1">
    <location>
        <begin position="306"/>
        <end position="326"/>
    </location>
</feature>
<dbReference type="GO" id="GO:0007095">
    <property type="term" value="P:mitotic G2 DNA damage checkpoint signaling"/>
    <property type="evidence" value="ECO:0007669"/>
    <property type="project" value="InterPro"/>
</dbReference>
<dbReference type="OrthoDB" id="552194at2759"/>
<dbReference type="PANTHER" id="PTHR12162:SF0">
    <property type="entry name" value="NIBRIN"/>
    <property type="match status" value="1"/>
</dbReference>
<gene>
    <name evidence="2" type="ORF">HNAJ_LOCUS9005</name>
</gene>
<dbReference type="EMBL" id="UZAE01012460">
    <property type="protein sequence ID" value="VDO05252.1"/>
    <property type="molecule type" value="Genomic_DNA"/>
</dbReference>
<sequence length="679" mass="76051">MKLTDLSRFGTFLNKSRLTTNASTEIPPNSEVTFGAQPGFTVLMKFTPLNILLSAVLPRIKLELQPIICSLGGKILPEWTQECNLLVMSKLIVTHKVLCCLLRGVNVVTPKYLNALKNLHSNESFSFPDPSMYLPPIEEKGFTVEDSPKFKANPNRRHIFTGKTFIFLLETKVVPFSSNMVLLRVLIKFQRFNLLLNLSNAKSICVPEKLSLSRTYFIDLFGSTPDPCLVYESGNVNSGHELAYSVLKENFNRRPILDQEISLAIIDSSCAVYCNATCPCPVGSDRRFLNTSFEYSSWNLESVISRRDSSLKRPREQSTDQNRETDLLESVPKRQCRRTPILPPSTRSTKPTKKPSHILVPDTEQANIQTNNSTNRNSSIKEELAKEVKQPSPRTSFESTVFPSAPNQNRNTSSDCHEESNEDDQILDAFDSIPPFVSTLKKKEATLQVEKSTTKSVSRRIHKNLNADYGTDRNINANFDVDEVFEDDPVLNAFDSMPSFSSMLKKNKIFHQVDEVPKISVGAPASGELIEKNSETMESCNEISALSPKINKSPLLPKYPREFSSNDKENIRAGRKNILQPLLNPPISADGFLSKEVGQKLAGRTGVSKESNSADKEETATVSIKFCPLINNAPFSSDCPNRPRNFSHSSSVNFKRFIKVWTGTTAFALISLQYIRDAK</sequence>
<reference evidence="2 3" key="2">
    <citation type="submission" date="2018-11" db="EMBL/GenBank/DDBJ databases">
        <authorList>
            <consortium name="Pathogen Informatics"/>
        </authorList>
    </citation>
    <scope>NUCLEOTIDE SEQUENCE [LARGE SCALE GENOMIC DNA]</scope>
</reference>
<dbReference type="WBParaSite" id="HNAJ_0000900901-mRNA-1">
    <property type="protein sequence ID" value="HNAJ_0000900901-mRNA-1"/>
    <property type="gene ID" value="HNAJ_0000900901"/>
</dbReference>
<dbReference type="CDD" id="cd17741">
    <property type="entry name" value="BRCT_nibrin"/>
    <property type="match status" value="1"/>
</dbReference>
<reference evidence="4" key="1">
    <citation type="submission" date="2017-02" db="UniProtKB">
        <authorList>
            <consortium name="WormBaseParasite"/>
        </authorList>
    </citation>
    <scope>IDENTIFICATION</scope>
</reference>
<feature type="compositionally biased region" description="Basic and acidic residues" evidence="1">
    <location>
        <begin position="379"/>
        <end position="389"/>
    </location>
</feature>
<evidence type="ECO:0000256" key="1">
    <source>
        <dbReference type="SAM" id="MobiDB-lite"/>
    </source>
</evidence>
<dbReference type="InterPro" id="IPR008984">
    <property type="entry name" value="SMAD_FHA_dom_sf"/>
</dbReference>
<evidence type="ECO:0000313" key="4">
    <source>
        <dbReference type="WBParaSite" id="HNAJ_0000900901-mRNA-1"/>
    </source>
</evidence>
<dbReference type="InterPro" id="IPR040227">
    <property type="entry name" value="Nibrin-rel"/>
</dbReference>
<dbReference type="GO" id="GO:0030870">
    <property type="term" value="C:Mre11 complex"/>
    <property type="evidence" value="ECO:0007669"/>
    <property type="project" value="InterPro"/>
</dbReference>
<dbReference type="Proteomes" id="UP000278807">
    <property type="component" value="Unassembled WGS sequence"/>
</dbReference>
<keyword evidence="3" id="KW-1185">Reference proteome</keyword>
<feature type="region of interest" description="Disordered" evidence="1">
    <location>
        <begin position="306"/>
        <end position="422"/>
    </location>
</feature>
<feature type="compositionally biased region" description="Polar residues" evidence="1">
    <location>
        <begin position="364"/>
        <end position="378"/>
    </location>
</feature>
<dbReference type="AlphaFoldDB" id="A0A0R3TNN4"/>
<dbReference type="SUPFAM" id="SSF49879">
    <property type="entry name" value="SMAD/FHA domain"/>
    <property type="match status" value="1"/>
</dbReference>
<feature type="compositionally biased region" description="Polar residues" evidence="1">
    <location>
        <begin position="392"/>
        <end position="414"/>
    </location>
</feature>
<dbReference type="Gene3D" id="3.40.50.10980">
    <property type="entry name" value="Nibrin, BRCT2 domain"/>
    <property type="match status" value="1"/>
</dbReference>
<evidence type="ECO:0000313" key="2">
    <source>
        <dbReference type="EMBL" id="VDO05252.1"/>
    </source>
</evidence>
<dbReference type="STRING" id="102285.A0A0R3TNN4"/>
<evidence type="ECO:0000313" key="3">
    <source>
        <dbReference type="Proteomes" id="UP000278807"/>
    </source>
</evidence>
<dbReference type="GO" id="GO:0000724">
    <property type="term" value="P:double-strand break repair via homologous recombination"/>
    <property type="evidence" value="ECO:0007669"/>
    <property type="project" value="TreeGrafter"/>
</dbReference>
<dbReference type="InterPro" id="IPR036420">
    <property type="entry name" value="BRCT_dom_sf"/>
</dbReference>
<dbReference type="PANTHER" id="PTHR12162">
    <property type="entry name" value="NIBRIN-RELATED"/>
    <property type="match status" value="1"/>
</dbReference>